<organism evidence="2 3">
    <name type="scientific">Candidatus Korarchaeum cryptofilum</name>
    <dbReference type="NCBI Taxonomy" id="498846"/>
    <lineage>
        <taxon>Archaea</taxon>
        <taxon>Thermoproteota</taxon>
        <taxon>Candidatus Korarchaeia</taxon>
        <taxon>Candidatus Korarchaeales</taxon>
        <taxon>Candidatus Korarchaeaceae</taxon>
        <taxon>Candidatus Korarchaeum</taxon>
    </lineage>
</organism>
<proteinExistence type="predicted"/>
<evidence type="ECO:0008006" key="4">
    <source>
        <dbReference type="Google" id="ProtNLM"/>
    </source>
</evidence>
<protein>
    <recommendedName>
        <fullName evidence="4">Transcription regulator TrmB C-terminal domain-containing protein</fullName>
    </recommendedName>
</protein>
<dbReference type="EMBL" id="RCOR01000014">
    <property type="protein sequence ID" value="RSN70053.1"/>
    <property type="molecule type" value="Genomic_DNA"/>
</dbReference>
<name>A0A3R9RJC6_9CREN</name>
<evidence type="ECO:0000313" key="2">
    <source>
        <dbReference type="EMBL" id="RSN70053.1"/>
    </source>
</evidence>
<keyword evidence="1" id="KW-1133">Transmembrane helix</keyword>
<reference evidence="2 3" key="1">
    <citation type="submission" date="2018-10" db="EMBL/GenBank/DDBJ databases">
        <title>Co-occurring genomic capacity for anaerobic methane metabolism and dissimilatory sulfite reduction discovered in the Korarchaeota.</title>
        <authorList>
            <person name="Mckay L.J."/>
            <person name="Dlakic M."/>
            <person name="Fields M.W."/>
            <person name="Delmont T.O."/>
            <person name="Eren A.M."/>
            <person name="Jay Z.J."/>
            <person name="Klingelsmith K.B."/>
            <person name="Rusch D.B."/>
            <person name="Inskeep W.P."/>
        </authorList>
    </citation>
    <scope>NUCLEOTIDE SEQUENCE [LARGE SCALE GENOMIC DNA]</scope>
    <source>
        <strain evidence="2 3">WS</strain>
    </source>
</reference>
<dbReference type="AlphaFoldDB" id="A0A3R9RJC6"/>
<dbReference type="Proteomes" id="UP000278149">
    <property type="component" value="Unassembled WGS sequence"/>
</dbReference>
<evidence type="ECO:0000256" key="1">
    <source>
        <dbReference type="SAM" id="Phobius"/>
    </source>
</evidence>
<sequence length="294" mass="33031">MKWVDRESGKILGINAFDLFLLLIILCAGGYYAYENLVPPPQEVSSFSGLNIRNAALEYSRLSGLGYLVYARVDGTWTMNGTELHDDILITWAYETRLFGWYKGSRVTIGGPNAYVEDIAATQITFKTATPSVIRIYVNQINGSTLSEISDKLEEISRNVAGRYGVGNVLIRSSLVISVPGLKPGAFIYSQLRNKIYSRVPWGYPYFNLGDSYITIIFDYTQRNFLTTDDLRTIDSILRELNISYSGVILYDGYVFIGTEKPLTGVSVYAELLENARKYSNTIDLTKLTYTVKP</sequence>
<keyword evidence="1" id="KW-0472">Membrane</keyword>
<accession>A0A3R9RJC6</accession>
<comment type="caution">
    <text evidence="2">The sequence shown here is derived from an EMBL/GenBank/DDBJ whole genome shotgun (WGS) entry which is preliminary data.</text>
</comment>
<dbReference type="SUPFAM" id="SSF159071">
    <property type="entry name" value="TrmB C-terminal domain-like"/>
    <property type="match status" value="1"/>
</dbReference>
<evidence type="ECO:0000313" key="3">
    <source>
        <dbReference type="Proteomes" id="UP000278149"/>
    </source>
</evidence>
<keyword evidence="1" id="KW-0812">Transmembrane</keyword>
<feature type="transmembrane region" description="Helical" evidence="1">
    <location>
        <begin position="12"/>
        <end position="34"/>
    </location>
</feature>
<dbReference type="RefSeq" id="WP_125740791.1">
    <property type="nucleotide sequence ID" value="NZ_RCOR01000014.1"/>
</dbReference>
<gene>
    <name evidence="2" type="ORF">D9Q81_01705</name>
</gene>